<dbReference type="OrthoDB" id="6779755at2759"/>
<name>A0A9P0JXA5_ACAOB</name>
<proteinExistence type="predicted"/>
<accession>A0A9P0JXA5</accession>
<organism evidence="3 4">
    <name type="scientific">Acanthoscelides obtectus</name>
    <name type="common">Bean weevil</name>
    <name type="synonym">Bruchus obtectus</name>
    <dbReference type="NCBI Taxonomy" id="200917"/>
    <lineage>
        <taxon>Eukaryota</taxon>
        <taxon>Metazoa</taxon>
        <taxon>Ecdysozoa</taxon>
        <taxon>Arthropoda</taxon>
        <taxon>Hexapoda</taxon>
        <taxon>Insecta</taxon>
        <taxon>Pterygota</taxon>
        <taxon>Neoptera</taxon>
        <taxon>Endopterygota</taxon>
        <taxon>Coleoptera</taxon>
        <taxon>Polyphaga</taxon>
        <taxon>Cucujiformia</taxon>
        <taxon>Chrysomeloidea</taxon>
        <taxon>Chrysomelidae</taxon>
        <taxon>Bruchinae</taxon>
        <taxon>Bruchini</taxon>
        <taxon>Acanthoscelides</taxon>
    </lineage>
</organism>
<feature type="region of interest" description="Disordered" evidence="1">
    <location>
        <begin position="66"/>
        <end position="176"/>
    </location>
</feature>
<feature type="region of interest" description="Disordered" evidence="1">
    <location>
        <begin position="229"/>
        <end position="302"/>
    </location>
</feature>
<keyword evidence="4" id="KW-1185">Reference proteome</keyword>
<feature type="compositionally biased region" description="Polar residues" evidence="1">
    <location>
        <begin position="1"/>
        <end position="23"/>
    </location>
</feature>
<dbReference type="Pfam" id="PF16012">
    <property type="entry name" value="DUF4780"/>
    <property type="match status" value="1"/>
</dbReference>
<evidence type="ECO:0000313" key="4">
    <source>
        <dbReference type="Proteomes" id="UP001152888"/>
    </source>
</evidence>
<comment type="caution">
    <text evidence="3">The sequence shown here is derived from an EMBL/GenBank/DDBJ whole genome shotgun (WGS) entry which is preliminary data.</text>
</comment>
<feature type="compositionally biased region" description="Basic residues" evidence="1">
    <location>
        <begin position="507"/>
        <end position="529"/>
    </location>
</feature>
<evidence type="ECO:0000259" key="2">
    <source>
        <dbReference type="Pfam" id="PF16012"/>
    </source>
</evidence>
<feature type="region of interest" description="Disordered" evidence="1">
    <location>
        <begin position="732"/>
        <end position="755"/>
    </location>
</feature>
<dbReference type="InterPro" id="IPR031961">
    <property type="entry name" value="DUF4780"/>
</dbReference>
<feature type="region of interest" description="Disordered" evidence="1">
    <location>
        <begin position="324"/>
        <end position="555"/>
    </location>
</feature>
<dbReference type="AlphaFoldDB" id="A0A9P0JXA5"/>
<evidence type="ECO:0000256" key="1">
    <source>
        <dbReference type="SAM" id="MobiDB-lite"/>
    </source>
</evidence>
<protein>
    <recommendedName>
        <fullName evidence="2">DUF4780 domain-containing protein</fullName>
    </recommendedName>
</protein>
<feature type="region of interest" description="Disordered" evidence="1">
    <location>
        <begin position="1"/>
        <end position="24"/>
    </location>
</feature>
<sequence length="788" mass="89252">MDKQFSNKQTGHWGGSNTSNYSTGWPLATANIAQGYGSTSKMTPEQWAVASTCYAAQKQAAIETYSKYDDASTPGPDDRQKQNSSKLSGAFNTNMQNMSQRKPPEGYGTGRTSYGGTKLNTTAFSEQRKGYGDSGRQYGAGSSNKFPESSAVGTKSMSYGSSMPARELDRTNVPYGTSKFASEGTMSYADPMQSSSMSYGGTQGRHQFYQTPANTEGLASKRQETMSAGRYGRQQDRFSGTEEDTVPRWKRQSTEDDNLPAWKKRAMEEGRLAPSNRQRVEEDSKALPVRGMGKETPSSWKKNVTEEENLPAWKRRAMEEGRLAPLNRQRVEDESMPLPVRDMEKATPSSWKKNVTEEENLPAWKRRALQEGRMQPPKRVAMEEDETPSWKKRRTEDDRILPSQMRGMQVGLSPREKRAMEKERLPSSQLRRTEEETVPQWKKKQLVDEDPLSSWKRRGIEEGRILPAKQRGMEDAQRNASHLSGQHGKGIDQSAKREQTQGLSKTQQRKMQKLEKARKKREKRARARKQAIEGGGKTNKEESDFDSEEEETPKPVIPEGIAMMVCDKRYPAVGLKESQTKIIMACLLKAMENLGPDESPQFNEHRFMMCGMLSIICANKSTCTWLTNTIEALREPWQGADLTVRRFQAPMTIYIPGAEGSTSEVETSLQDVNPYFKVQSWQFVNKQAGQLNVEYTYLIDCDTFEALKVIQFRPYYKNTRVLAKMVHRVLRETTEEPSEKETDSGNVSQNKSRERAELDILLEKARRQNEIQNKINDSKGLSGEAEIL</sequence>
<feature type="compositionally biased region" description="Basic and acidic residues" evidence="1">
    <location>
        <begin position="414"/>
        <end position="435"/>
    </location>
</feature>
<gene>
    <name evidence="3" type="ORF">ACAOBT_LOCUS4418</name>
</gene>
<dbReference type="EMBL" id="CAKOFQ010006698">
    <property type="protein sequence ID" value="CAH1961956.1"/>
    <property type="molecule type" value="Genomic_DNA"/>
</dbReference>
<dbReference type="Proteomes" id="UP001152888">
    <property type="component" value="Unassembled WGS sequence"/>
</dbReference>
<feature type="compositionally biased region" description="Basic and acidic residues" evidence="1">
    <location>
        <begin position="732"/>
        <end position="743"/>
    </location>
</feature>
<reference evidence="3" key="1">
    <citation type="submission" date="2022-03" db="EMBL/GenBank/DDBJ databases">
        <authorList>
            <person name="Sayadi A."/>
        </authorList>
    </citation>
    <scope>NUCLEOTIDE SEQUENCE</scope>
</reference>
<feature type="compositionally biased region" description="Polar residues" evidence="1">
    <location>
        <begin position="82"/>
        <end position="100"/>
    </location>
</feature>
<feature type="compositionally biased region" description="Basic and acidic residues" evidence="1">
    <location>
        <begin position="66"/>
        <end position="81"/>
    </location>
</feature>
<evidence type="ECO:0000313" key="3">
    <source>
        <dbReference type="EMBL" id="CAH1961956.1"/>
    </source>
</evidence>
<feature type="compositionally biased region" description="Polar residues" evidence="1">
    <location>
        <begin position="140"/>
        <end position="161"/>
    </location>
</feature>
<feature type="domain" description="DUF4780" evidence="2">
    <location>
        <begin position="558"/>
        <end position="721"/>
    </location>
</feature>